<comment type="caution">
    <text evidence="1">The sequence shown here is derived from an EMBL/GenBank/DDBJ whole genome shotgun (WGS) entry which is preliminary data.</text>
</comment>
<evidence type="ECO:0008006" key="3">
    <source>
        <dbReference type="Google" id="ProtNLM"/>
    </source>
</evidence>
<keyword evidence="2" id="KW-1185">Reference proteome</keyword>
<dbReference type="RefSeq" id="WP_277536050.1">
    <property type="nucleotide sequence ID" value="NZ_JAPDIA010000008.1"/>
</dbReference>
<dbReference type="SUPFAM" id="SSF55874">
    <property type="entry name" value="ATPase domain of HSP90 chaperone/DNA topoisomerase II/histidine kinase"/>
    <property type="match status" value="1"/>
</dbReference>
<dbReference type="EMBL" id="JAPDIA010000008">
    <property type="protein sequence ID" value="MDG0812642.1"/>
    <property type="molecule type" value="Genomic_DNA"/>
</dbReference>
<organism evidence="1 2">
    <name type="scientific">Cohnella rhizosphaerae</name>
    <dbReference type="NCBI Taxonomy" id="1457232"/>
    <lineage>
        <taxon>Bacteria</taxon>
        <taxon>Bacillati</taxon>
        <taxon>Bacillota</taxon>
        <taxon>Bacilli</taxon>
        <taxon>Bacillales</taxon>
        <taxon>Paenibacillaceae</taxon>
        <taxon>Cohnella</taxon>
    </lineage>
</organism>
<sequence>MNETQLKEIRDHVYGQRPLAVAGRGIGLRNVHERIKMQFGESYGLRIDSRPGEGTTVELAIPGRQDEEEADERC</sequence>
<dbReference type="Proteomes" id="UP001153404">
    <property type="component" value="Unassembled WGS sequence"/>
</dbReference>
<dbReference type="AlphaFoldDB" id="A0A9X4KXE9"/>
<protein>
    <recommendedName>
        <fullName evidence="3">Histidine kinase</fullName>
    </recommendedName>
</protein>
<reference evidence="1" key="1">
    <citation type="submission" date="2022-10" db="EMBL/GenBank/DDBJ databases">
        <title>Comparative genomic analysis of Cohnella hashimotonis sp. nov., isolated from the International Space Station.</title>
        <authorList>
            <person name="Simpson A."/>
            <person name="Venkateswaran K."/>
        </authorList>
    </citation>
    <scope>NUCLEOTIDE SEQUENCE</scope>
    <source>
        <strain evidence="1">DSM 28161</strain>
    </source>
</reference>
<dbReference type="InterPro" id="IPR004358">
    <property type="entry name" value="Sig_transdc_His_kin-like_C"/>
</dbReference>
<dbReference type="GO" id="GO:0016772">
    <property type="term" value="F:transferase activity, transferring phosphorus-containing groups"/>
    <property type="evidence" value="ECO:0007669"/>
    <property type="project" value="InterPro"/>
</dbReference>
<dbReference type="Gene3D" id="3.30.565.10">
    <property type="entry name" value="Histidine kinase-like ATPase, C-terminal domain"/>
    <property type="match status" value="1"/>
</dbReference>
<evidence type="ECO:0000313" key="2">
    <source>
        <dbReference type="Proteomes" id="UP001153404"/>
    </source>
</evidence>
<evidence type="ECO:0000313" key="1">
    <source>
        <dbReference type="EMBL" id="MDG0812642.1"/>
    </source>
</evidence>
<accession>A0A9X4KXE9</accession>
<proteinExistence type="predicted"/>
<dbReference type="PRINTS" id="PR00344">
    <property type="entry name" value="BCTRLSENSOR"/>
</dbReference>
<name>A0A9X4KXE9_9BACL</name>
<gene>
    <name evidence="1" type="ORF">OMP40_27420</name>
</gene>
<dbReference type="InterPro" id="IPR036890">
    <property type="entry name" value="HATPase_C_sf"/>
</dbReference>